<sequence length="319" mass="36286">MIITECVVAILGALAGTYKTDTLTLFKFHKESRNYQVIASVASTGSDIWSTGSLNENFSHLSEFIKSPARIKGVGNVFEICPDKVTLEDCELVYPSLESSEYISCSYLAKKKVPAILFPLQRTKEQSLIKMFKKGTKRNKSPTSLACLQSLNDGKEKLLSKLSDRCTHDIIRELMYRRVLKLTGSNSCDDLGLDTKFSLEADIPLKIGLDKYHIIFENQNGYHIFTTDGFQILHLHTTGRQGIGERSRWIAVREGMESTMRIPDIIRKIDTKEPYMIQYFLGSSLNVRYQVCPFMKSLKITPGRESIWSKIRSWTFPNN</sequence>
<gene>
    <name evidence="1" type="ORF">GcM3_212045</name>
</gene>
<evidence type="ECO:0000313" key="1">
    <source>
        <dbReference type="EMBL" id="RKF54130.1"/>
    </source>
</evidence>
<dbReference type="EMBL" id="MCBQ01021219">
    <property type="protein sequence ID" value="RKF54130.1"/>
    <property type="molecule type" value="Genomic_DNA"/>
</dbReference>
<keyword evidence="2" id="KW-1185">Reference proteome</keyword>
<name>A0A420H9M6_9PEZI</name>
<comment type="caution">
    <text evidence="1">The sequence shown here is derived from an EMBL/GenBank/DDBJ whole genome shotgun (WGS) entry which is preliminary data.</text>
</comment>
<proteinExistence type="predicted"/>
<dbReference type="AlphaFoldDB" id="A0A420H9M6"/>
<evidence type="ECO:0000313" key="2">
    <source>
        <dbReference type="Proteomes" id="UP000283383"/>
    </source>
</evidence>
<organism evidence="1 2">
    <name type="scientific">Golovinomyces cichoracearum</name>
    <dbReference type="NCBI Taxonomy" id="62708"/>
    <lineage>
        <taxon>Eukaryota</taxon>
        <taxon>Fungi</taxon>
        <taxon>Dikarya</taxon>
        <taxon>Ascomycota</taxon>
        <taxon>Pezizomycotina</taxon>
        <taxon>Leotiomycetes</taxon>
        <taxon>Erysiphales</taxon>
        <taxon>Erysiphaceae</taxon>
        <taxon>Golovinomyces</taxon>
    </lineage>
</organism>
<reference evidence="1 2" key="1">
    <citation type="journal article" date="2018" name="BMC Genomics">
        <title>Comparative genome analyses reveal sequence features reflecting distinct modes of host-adaptation between dicot and monocot powdery mildew.</title>
        <authorList>
            <person name="Wu Y."/>
            <person name="Ma X."/>
            <person name="Pan Z."/>
            <person name="Kale S.D."/>
            <person name="Song Y."/>
            <person name="King H."/>
            <person name="Zhang Q."/>
            <person name="Presley C."/>
            <person name="Deng X."/>
            <person name="Wei C.I."/>
            <person name="Xiao S."/>
        </authorList>
    </citation>
    <scope>NUCLEOTIDE SEQUENCE [LARGE SCALE GENOMIC DNA]</scope>
    <source>
        <strain evidence="1">UMSG3</strain>
    </source>
</reference>
<dbReference type="Proteomes" id="UP000283383">
    <property type="component" value="Unassembled WGS sequence"/>
</dbReference>
<protein>
    <submittedName>
        <fullName evidence="1">Uncharacterized protein</fullName>
    </submittedName>
</protein>
<accession>A0A420H9M6</accession>